<dbReference type="Pfam" id="PF09517">
    <property type="entry name" value="RE_Eco29kI"/>
    <property type="match status" value="1"/>
</dbReference>
<feature type="domain" description="GIY-YIG" evidence="1">
    <location>
        <begin position="51"/>
        <end position="126"/>
    </location>
</feature>
<keyword evidence="2" id="KW-0378">Hydrolase</keyword>
<dbReference type="EMBL" id="JANIAA010000042">
    <property type="protein sequence ID" value="MCQ8194093.1"/>
    <property type="molecule type" value="Genomic_DNA"/>
</dbReference>
<dbReference type="GO" id="GO:0004519">
    <property type="term" value="F:endonuclease activity"/>
    <property type="evidence" value="ECO:0007669"/>
    <property type="project" value="UniProtKB-KW"/>
</dbReference>
<accession>A0ABT1V9L9</accession>
<reference evidence="2 3" key="1">
    <citation type="submission" date="2022-07" db="EMBL/GenBank/DDBJ databases">
        <authorList>
            <person name="Phongsopitanun W."/>
            <person name="Tanasupawat S."/>
        </authorList>
    </citation>
    <scope>NUCLEOTIDE SEQUENCE [LARGE SCALE GENOMIC DNA]</scope>
    <source>
        <strain evidence="2 3">RCU-064</strain>
    </source>
</reference>
<dbReference type="CDD" id="cd00719">
    <property type="entry name" value="GIY-YIG_SF"/>
    <property type="match status" value="1"/>
</dbReference>
<comment type="caution">
    <text evidence="2">The sequence shown here is derived from an EMBL/GenBank/DDBJ whole genome shotgun (WGS) entry which is preliminary data.</text>
</comment>
<organism evidence="2 3">
    <name type="scientific">Streptomyces rugosispiralis</name>
    <dbReference type="NCBI Taxonomy" id="2967341"/>
    <lineage>
        <taxon>Bacteria</taxon>
        <taxon>Bacillati</taxon>
        <taxon>Actinomycetota</taxon>
        <taxon>Actinomycetes</taxon>
        <taxon>Kitasatosporales</taxon>
        <taxon>Streptomycetaceae</taxon>
        <taxon>Streptomyces</taxon>
    </lineage>
</organism>
<dbReference type="Gene3D" id="3.40.1440.10">
    <property type="entry name" value="GIY-YIG endonuclease"/>
    <property type="match status" value="1"/>
</dbReference>
<gene>
    <name evidence="2" type="ORF">NP777_38845</name>
</gene>
<keyword evidence="2" id="KW-0540">Nuclease</keyword>
<sequence>MTPHAHGDTQLAHDAEFKLSITKALGDQLAYALEGLTPAPLTLENIRSLHPRPGVYQLYLHDDLVYVGKADRSLPQRIEKHFRKISGRSNIDIRDMSFTCLYVDEDFGAVAPERLLINKHREQGEVPWNYNGFGNNDPGKRRDMTEVDDDHFDRYYPIDLYYECTALPHEVATLDGTLTLSTLLQSVKQQLPYVFRYESSKHFDEIYVSVPKLPISAHDLLVLISKSLPSGWQITALPGYVIMYPKIEDYPSGWRYYRGADIIYSD</sequence>
<keyword evidence="3" id="KW-1185">Reference proteome</keyword>
<dbReference type="PROSITE" id="PS50164">
    <property type="entry name" value="GIY_YIG"/>
    <property type="match status" value="1"/>
</dbReference>
<dbReference type="EC" id="3.1.21.-" evidence="2"/>
<dbReference type="RefSeq" id="WP_256654882.1">
    <property type="nucleotide sequence ID" value="NZ_JANIAA010000042.1"/>
</dbReference>
<dbReference type="GO" id="GO:0016787">
    <property type="term" value="F:hydrolase activity"/>
    <property type="evidence" value="ECO:0007669"/>
    <property type="project" value="UniProtKB-KW"/>
</dbReference>
<dbReference type="InterPro" id="IPR000305">
    <property type="entry name" value="GIY-YIG_endonuc"/>
</dbReference>
<proteinExistence type="predicted"/>
<dbReference type="Proteomes" id="UP001204746">
    <property type="component" value="Unassembled WGS sequence"/>
</dbReference>
<evidence type="ECO:0000313" key="3">
    <source>
        <dbReference type="Proteomes" id="UP001204746"/>
    </source>
</evidence>
<keyword evidence="2" id="KW-0255">Endonuclease</keyword>
<dbReference type="InterPro" id="IPR035901">
    <property type="entry name" value="GIY-YIG_endonuc_sf"/>
</dbReference>
<evidence type="ECO:0000259" key="1">
    <source>
        <dbReference type="PROSITE" id="PS50164"/>
    </source>
</evidence>
<evidence type="ECO:0000313" key="2">
    <source>
        <dbReference type="EMBL" id="MCQ8194093.1"/>
    </source>
</evidence>
<dbReference type="InterPro" id="IPR018575">
    <property type="entry name" value="Restrct_endonuc_II_Eco29kI"/>
</dbReference>
<protein>
    <submittedName>
        <fullName evidence="2">Eco29kI family restriction endonuclease</fullName>
        <ecNumber evidence="2">3.1.21.-</ecNumber>
    </submittedName>
</protein>
<name>A0ABT1V9L9_9ACTN</name>
<dbReference type="SUPFAM" id="SSF82771">
    <property type="entry name" value="GIY-YIG endonuclease"/>
    <property type="match status" value="1"/>
</dbReference>